<gene>
    <name evidence="2" type="ordered locus">swp_2115</name>
</gene>
<keyword evidence="3" id="KW-1185">Reference proteome</keyword>
<dbReference type="AlphaFoldDB" id="B8CLU4"/>
<dbReference type="HOGENOM" id="CLU_3157746_0_0_6"/>
<reference evidence="2 3" key="1">
    <citation type="journal article" date="2008" name="PLoS ONE">
        <title>Environmental adaptation: genomic analysis of the piezotolerant and psychrotolerant deep-sea iron reducing bacterium Shewanella piezotolerans WP3.</title>
        <authorList>
            <person name="Wang F."/>
            <person name="Wang J."/>
            <person name="Jian H."/>
            <person name="Zhang B."/>
            <person name="Li S."/>
            <person name="Wang F."/>
            <person name="Zeng X."/>
            <person name="Gao L."/>
            <person name="Bartlett D.H."/>
            <person name="Yu J."/>
            <person name="Hu S."/>
            <person name="Xiao X."/>
        </authorList>
    </citation>
    <scope>NUCLEOTIDE SEQUENCE [LARGE SCALE GENOMIC DNA]</scope>
    <source>
        <strain evidence="3">WP3 / JCM 13877</strain>
    </source>
</reference>
<protein>
    <submittedName>
        <fullName evidence="2">Uncharacterized protein</fullName>
    </submittedName>
</protein>
<evidence type="ECO:0000313" key="3">
    <source>
        <dbReference type="Proteomes" id="UP000000753"/>
    </source>
</evidence>
<name>B8CLU4_SHEPW</name>
<evidence type="ECO:0000313" key="2">
    <source>
        <dbReference type="EMBL" id="ACJ28868.1"/>
    </source>
</evidence>
<dbReference type="Proteomes" id="UP000000753">
    <property type="component" value="Chromosome"/>
</dbReference>
<sequence length="48" mass="5648">MEHQLQHFSVDKNEQQLALDEVNSDKKPTDTWTNEYLADESCYVLGYN</sequence>
<evidence type="ECO:0000256" key="1">
    <source>
        <dbReference type="SAM" id="MobiDB-lite"/>
    </source>
</evidence>
<dbReference type="KEGG" id="swp:swp_2115"/>
<accession>B8CLU4</accession>
<organism evidence="2 3">
    <name type="scientific">Shewanella piezotolerans (strain WP3 / JCM 13877)</name>
    <dbReference type="NCBI Taxonomy" id="225849"/>
    <lineage>
        <taxon>Bacteria</taxon>
        <taxon>Pseudomonadati</taxon>
        <taxon>Pseudomonadota</taxon>
        <taxon>Gammaproteobacteria</taxon>
        <taxon>Alteromonadales</taxon>
        <taxon>Shewanellaceae</taxon>
        <taxon>Shewanella</taxon>
    </lineage>
</organism>
<feature type="compositionally biased region" description="Basic and acidic residues" evidence="1">
    <location>
        <begin position="1"/>
        <end position="14"/>
    </location>
</feature>
<feature type="region of interest" description="Disordered" evidence="1">
    <location>
        <begin position="1"/>
        <end position="29"/>
    </location>
</feature>
<proteinExistence type="predicted"/>
<dbReference type="EMBL" id="CP000472">
    <property type="protein sequence ID" value="ACJ28868.1"/>
    <property type="molecule type" value="Genomic_DNA"/>
</dbReference>
<dbReference type="RefSeq" id="WP_020912230.1">
    <property type="nucleotide sequence ID" value="NC_011566.1"/>
</dbReference>